<protein>
    <submittedName>
        <fullName evidence="2">Uncharacterized protein</fullName>
    </submittedName>
</protein>
<organism evidence="2">
    <name type="scientific">uncultured Thermomicrobiales bacterium</name>
    <dbReference type="NCBI Taxonomy" id="1645740"/>
    <lineage>
        <taxon>Bacteria</taxon>
        <taxon>Pseudomonadati</taxon>
        <taxon>Thermomicrobiota</taxon>
        <taxon>Thermomicrobia</taxon>
        <taxon>Thermomicrobiales</taxon>
        <taxon>environmental samples</taxon>
    </lineage>
</organism>
<dbReference type="AlphaFoldDB" id="A0A6J4UM63"/>
<evidence type="ECO:0000313" key="2">
    <source>
        <dbReference type="EMBL" id="CAA9553217.1"/>
    </source>
</evidence>
<name>A0A6J4UM63_9BACT</name>
<gene>
    <name evidence="2" type="ORF">AVDCRST_MAG59-1937</name>
</gene>
<accession>A0A6J4UM63</accession>
<sequence>MTGIAPDPEAEADETTAFLPPPMAAPRERRYVMPNAGGMPATSTKRKDAAPAREVAGAGPSRADSSPRGGVTGR</sequence>
<evidence type="ECO:0000256" key="1">
    <source>
        <dbReference type="SAM" id="MobiDB-lite"/>
    </source>
</evidence>
<dbReference type="EMBL" id="CADCWF010000121">
    <property type="protein sequence ID" value="CAA9553217.1"/>
    <property type="molecule type" value="Genomic_DNA"/>
</dbReference>
<reference evidence="2" key="1">
    <citation type="submission" date="2020-02" db="EMBL/GenBank/DDBJ databases">
        <authorList>
            <person name="Meier V. D."/>
        </authorList>
    </citation>
    <scope>NUCLEOTIDE SEQUENCE</scope>
    <source>
        <strain evidence="2">AVDCRST_MAG59</strain>
    </source>
</reference>
<proteinExistence type="predicted"/>
<feature type="region of interest" description="Disordered" evidence="1">
    <location>
        <begin position="1"/>
        <end position="74"/>
    </location>
</feature>